<dbReference type="InterPro" id="IPR027417">
    <property type="entry name" value="P-loop_NTPase"/>
</dbReference>
<dbReference type="PANTHER" id="PTHR45629">
    <property type="entry name" value="SNF2/RAD54 FAMILY MEMBER"/>
    <property type="match status" value="1"/>
</dbReference>
<dbReference type="PROSITE" id="PS51192">
    <property type="entry name" value="HELICASE_ATP_BIND_1"/>
    <property type="match status" value="1"/>
</dbReference>
<feature type="compositionally biased region" description="Acidic residues" evidence="2">
    <location>
        <begin position="121"/>
        <end position="142"/>
    </location>
</feature>
<dbReference type="Pfam" id="PF00176">
    <property type="entry name" value="SNF2-rel_dom"/>
    <property type="match status" value="1"/>
</dbReference>
<feature type="domain" description="Helicase C-terminal" evidence="4">
    <location>
        <begin position="548"/>
        <end position="696"/>
    </location>
</feature>
<dbReference type="SMART" id="SM00490">
    <property type="entry name" value="HELICc"/>
    <property type="match status" value="1"/>
</dbReference>
<dbReference type="Proteomes" id="UP001165160">
    <property type="component" value="Unassembled WGS sequence"/>
</dbReference>
<dbReference type="InterPro" id="IPR001650">
    <property type="entry name" value="Helicase_C-like"/>
</dbReference>
<comment type="caution">
    <text evidence="5">The sequence shown here is derived from an EMBL/GenBank/DDBJ whole genome shotgun (WGS) entry which is preliminary data.</text>
</comment>
<evidence type="ECO:0000259" key="3">
    <source>
        <dbReference type="PROSITE" id="PS51192"/>
    </source>
</evidence>
<dbReference type="InterPro" id="IPR038718">
    <property type="entry name" value="SNF2-like_sf"/>
</dbReference>
<evidence type="ECO:0000256" key="1">
    <source>
        <dbReference type="ARBA" id="ARBA00022801"/>
    </source>
</evidence>
<dbReference type="GO" id="GO:0015616">
    <property type="term" value="F:DNA translocase activity"/>
    <property type="evidence" value="ECO:0007669"/>
    <property type="project" value="TreeGrafter"/>
</dbReference>
<feature type="region of interest" description="Disordered" evidence="2">
    <location>
        <begin position="723"/>
        <end position="750"/>
    </location>
</feature>
<feature type="compositionally biased region" description="Low complexity" evidence="2">
    <location>
        <begin position="40"/>
        <end position="50"/>
    </location>
</feature>
<dbReference type="InterPro" id="IPR049730">
    <property type="entry name" value="SNF2/RAD54-like_C"/>
</dbReference>
<dbReference type="AlphaFoldDB" id="A0A9W7BU41"/>
<reference evidence="6" key="1">
    <citation type="journal article" date="2023" name="Commun. Biol.">
        <title>Genome analysis of Parmales, the sister group of diatoms, reveals the evolutionary specialization of diatoms from phago-mixotrophs to photoautotrophs.</title>
        <authorList>
            <person name="Ban H."/>
            <person name="Sato S."/>
            <person name="Yoshikawa S."/>
            <person name="Yamada K."/>
            <person name="Nakamura Y."/>
            <person name="Ichinomiya M."/>
            <person name="Sato N."/>
            <person name="Blanc-Mathieu R."/>
            <person name="Endo H."/>
            <person name="Kuwata A."/>
            <person name="Ogata H."/>
        </authorList>
    </citation>
    <scope>NUCLEOTIDE SEQUENCE [LARGE SCALE GENOMIC DNA]</scope>
    <source>
        <strain evidence="6">NIES 3699</strain>
    </source>
</reference>
<feature type="compositionally biased region" description="Basic and acidic residues" evidence="2">
    <location>
        <begin position="723"/>
        <end position="733"/>
    </location>
</feature>
<dbReference type="InterPro" id="IPR014001">
    <property type="entry name" value="Helicase_ATP-bd"/>
</dbReference>
<feature type="compositionally biased region" description="Acidic residues" evidence="2">
    <location>
        <begin position="63"/>
        <end position="105"/>
    </location>
</feature>
<dbReference type="GO" id="GO:0005524">
    <property type="term" value="F:ATP binding"/>
    <property type="evidence" value="ECO:0007669"/>
    <property type="project" value="InterPro"/>
</dbReference>
<name>A0A9W7BU41_9STRA</name>
<dbReference type="GO" id="GO:0016787">
    <property type="term" value="F:hydrolase activity"/>
    <property type="evidence" value="ECO:0007669"/>
    <property type="project" value="UniProtKB-KW"/>
</dbReference>
<evidence type="ECO:0000259" key="4">
    <source>
        <dbReference type="PROSITE" id="PS51194"/>
    </source>
</evidence>
<feature type="compositionally biased region" description="Low complexity" evidence="2">
    <location>
        <begin position="958"/>
        <end position="981"/>
    </location>
</feature>
<feature type="region of interest" description="Disordered" evidence="2">
    <location>
        <begin position="1"/>
        <end position="144"/>
    </location>
</feature>
<feature type="compositionally biased region" description="Low complexity" evidence="2">
    <location>
        <begin position="1"/>
        <end position="14"/>
    </location>
</feature>
<dbReference type="InterPro" id="IPR050496">
    <property type="entry name" value="SNF2_RAD54_helicase_repair"/>
</dbReference>
<dbReference type="InterPro" id="IPR000330">
    <property type="entry name" value="SNF2_N"/>
</dbReference>
<dbReference type="Gene3D" id="3.40.50.10810">
    <property type="entry name" value="Tandem AAA-ATPase domain"/>
    <property type="match status" value="1"/>
</dbReference>
<feature type="domain" description="Helicase ATP-binding" evidence="3">
    <location>
        <begin position="212"/>
        <end position="400"/>
    </location>
</feature>
<evidence type="ECO:0000313" key="5">
    <source>
        <dbReference type="EMBL" id="GMH93579.1"/>
    </source>
</evidence>
<dbReference type="Gene3D" id="3.40.50.300">
    <property type="entry name" value="P-loop containing nucleotide triphosphate hydrolases"/>
    <property type="match status" value="1"/>
</dbReference>
<dbReference type="PROSITE" id="PS51194">
    <property type="entry name" value="HELICASE_CTER"/>
    <property type="match status" value="1"/>
</dbReference>
<dbReference type="SUPFAM" id="SSF52540">
    <property type="entry name" value="P-loop containing nucleoside triphosphate hydrolases"/>
    <property type="match status" value="2"/>
</dbReference>
<dbReference type="Pfam" id="PF00271">
    <property type="entry name" value="Helicase_C"/>
    <property type="match status" value="1"/>
</dbReference>
<protein>
    <submittedName>
        <fullName evidence="5">Uncharacterized protein</fullName>
    </submittedName>
</protein>
<keyword evidence="1" id="KW-0378">Hydrolase</keyword>
<dbReference type="SMART" id="SM00487">
    <property type="entry name" value="DEXDc"/>
    <property type="match status" value="1"/>
</dbReference>
<evidence type="ECO:0000313" key="6">
    <source>
        <dbReference type="Proteomes" id="UP001165160"/>
    </source>
</evidence>
<dbReference type="CDD" id="cd18793">
    <property type="entry name" value="SF2_C_SNF"/>
    <property type="match status" value="1"/>
</dbReference>
<keyword evidence="6" id="KW-1185">Reference proteome</keyword>
<sequence length="1083" mass="119502">MSFSSSFSPSPLKKLNSKPNRRIIYDSDTSEDSPQPNTPPNAINNAINNASTYAYKPNYATGDVDDIPGDVDYDPNGMVDDDGVDDGSDDGSDFDTEESSEEEDSIFVRRKGGRKNVVESSGEESSEEESNEEESSEEESSDDLANVLGDLDITEKEELPSYPNWSRQTTCKSTYYTLTTAPSTSPYLPPPLISALFPHQLTGITWLHDIHNNFPGSVPGGILGDDMGLGKTYQSCTYILGTFYRIYLQNKKDVTGVNNAIIVVPTTLLNVWNDEFQNIISKFPAGFRALLTVSVLSSTTPKRQKVITHHRTSDYTFNILITTYGLVTSTPSFLPSESSPQPWDMVFLDEGHRIKSPSTKMHKSCLLLCSPSTKRVLLSGTPIQNNLLELHALITWCKGVCLLGDVKKFKIDYANPIEKSRSPHATPHQRELGEKVNGILQDKITPFLICREKDSVFKSLLPVKRELVIWVNLSDTQRRLYQEYLQTKDVIDLVNANVKKSPLMQITHLKSLASHPMLLKKEDFESELSSTSAEDLTAGSCKLAVLQVLVSRLIKSKFRVVIFSQSVKMIQIILRVLPTTTLSITGSTPHPVRSSTLSKFNSGFGSVLILSTKVGGVGITLTSATRAIIYEPSWNPADDRQAVDRIYRIGQTKPCTIYRFCAAGTVEERMYEKQVFKDGVRRSVFNGDNKELERYHGKEELKDLFSLGERGRSRFVDYVKEREREKAEKENDGGGRVNTPQHPPFRTGGVTPVKKIAWTNRTPVKTPAKNLQRGAVETPVSNVKGGTGKRTFLEEHESVVGVTAHDNLYVKVKGNGTPFGKNNAATPKKAEGKDGVDELSGMMGGLTVLGRGGKTEKKKNVERVKATRGEAKVVVDVDKTVDYGNNFNDVSRFMDDEAEDAGEGYESGDSWKDGFRSRMDKTCTESPEVIDVDAQPVERGRPREPREVIDVDAETSLDESSIADSSVAESSIANSSVAESSLGGGGSVGVLPPPTRQTRKTKKAEEQKESDDRFSNLFNAAISKSSKGENVAALDILLDAIDINTSDKALKMECHKKIALLSDELGWLSEDKSKENDVIDLCT</sequence>
<feature type="region of interest" description="Disordered" evidence="2">
    <location>
        <begin position="922"/>
        <end position="1011"/>
    </location>
</feature>
<proteinExistence type="predicted"/>
<feature type="compositionally biased region" description="Basic and acidic residues" evidence="2">
    <location>
        <begin position="936"/>
        <end position="949"/>
    </location>
</feature>
<dbReference type="PANTHER" id="PTHR45629:SF7">
    <property type="entry name" value="DNA EXCISION REPAIR PROTEIN ERCC-6-RELATED"/>
    <property type="match status" value="1"/>
</dbReference>
<accession>A0A9W7BU41</accession>
<organism evidence="5 6">
    <name type="scientific">Triparma verrucosa</name>
    <dbReference type="NCBI Taxonomy" id="1606542"/>
    <lineage>
        <taxon>Eukaryota</taxon>
        <taxon>Sar</taxon>
        <taxon>Stramenopiles</taxon>
        <taxon>Ochrophyta</taxon>
        <taxon>Bolidophyceae</taxon>
        <taxon>Parmales</taxon>
        <taxon>Triparmaceae</taxon>
        <taxon>Triparma</taxon>
    </lineage>
</organism>
<evidence type="ECO:0000256" key="2">
    <source>
        <dbReference type="SAM" id="MobiDB-lite"/>
    </source>
</evidence>
<gene>
    <name evidence="5" type="ORF">TrVE_jg6865</name>
</gene>
<dbReference type="EMBL" id="BRXX01000141">
    <property type="protein sequence ID" value="GMH93579.1"/>
    <property type="molecule type" value="Genomic_DNA"/>
</dbReference>